<protein>
    <submittedName>
        <fullName evidence="1">Actin-related 5</fullName>
    </submittedName>
</protein>
<reference evidence="2" key="1">
    <citation type="submission" date="2014-09" db="EMBL/GenBank/DDBJ databases">
        <authorList>
            <person name="Mudge J."/>
            <person name="Ramaraj T."/>
            <person name="Lindquist I.E."/>
            <person name="Bharti A.K."/>
            <person name="Sundararajan A."/>
            <person name="Cameron C.T."/>
            <person name="Woodward J.E."/>
            <person name="May G.D."/>
            <person name="Brubaker C."/>
            <person name="Broadhvest J."/>
            <person name="Wilkins T.A."/>
        </authorList>
    </citation>
    <scope>NUCLEOTIDE SEQUENCE</scope>
    <source>
        <strain evidence="2">cv. AKA8401</strain>
    </source>
</reference>
<dbReference type="AlphaFoldDB" id="A0A0B0MDK1"/>
<accession>A0A0B0MDK1</accession>
<evidence type="ECO:0000313" key="2">
    <source>
        <dbReference type="Proteomes" id="UP000032142"/>
    </source>
</evidence>
<proteinExistence type="predicted"/>
<organism evidence="1 2">
    <name type="scientific">Gossypium arboreum</name>
    <name type="common">Tree cotton</name>
    <name type="synonym">Gossypium nanking</name>
    <dbReference type="NCBI Taxonomy" id="29729"/>
    <lineage>
        <taxon>Eukaryota</taxon>
        <taxon>Viridiplantae</taxon>
        <taxon>Streptophyta</taxon>
        <taxon>Embryophyta</taxon>
        <taxon>Tracheophyta</taxon>
        <taxon>Spermatophyta</taxon>
        <taxon>Magnoliopsida</taxon>
        <taxon>eudicotyledons</taxon>
        <taxon>Gunneridae</taxon>
        <taxon>Pentapetalae</taxon>
        <taxon>rosids</taxon>
        <taxon>malvids</taxon>
        <taxon>Malvales</taxon>
        <taxon>Malvaceae</taxon>
        <taxon>Malvoideae</taxon>
        <taxon>Gossypium</taxon>
    </lineage>
</organism>
<comment type="caution">
    <text evidence="1">The sequence shown here is derived from an EMBL/GenBank/DDBJ whole genome shotgun (WGS) entry which is preliminary data.</text>
</comment>
<gene>
    <name evidence="1" type="ORF">F383_36880</name>
</gene>
<evidence type="ECO:0000313" key="1">
    <source>
        <dbReference type="EMBL" id="KHF97493.1"/>
    </source>
</evidence>
<dbReference type="Proteomes" id="UP000032142">
    <property type="component" value="Unassembled WGS sequence"/>
</dbReference>
<keyword evidence="2" id="KW-1185">Reference proteome</keyword>
<sequence length="67" mass="7327">MVHPTAAVTPVSLPSSTQARCGSGVVMSWRSARSWGMDARDRGRVWACRRAWEADHGGYSANCFQNS</sequence>
<name>A0A0B0MDK1_GOSAR</name>
<dbReference type="EMBL" id="JRRC01008973">
    <property type="protein sequence ID" value="KHF97493.1"/>
    <property type="molecule type" value="Genomic_DNA"/>
</dbReference>